<keyword evidence="1" id="KW-0802">TPR repeat</keyword>
<dbReference type="Gene3D" id="2.40.50.1020">
    <property type="entry name" value="LytTr DNA-binding domain"/>
    <property type="match status" value="1"/>
</dbReference>
<sequence>MKNNPGKAIDSLTGVTVTTPYEVAKNYFLLGKCHEFLNQEEIGFNYFITSKKAFEALGEVHLEKQIALEAHKAIASQEHYGQYGNTLLEEYSQYADSINSSLHKAYAVSEFAKNDYYTYDDTRDIKYLRSAYSLFREALSHAKKTNDDLIKAKLYSNIGSLKNTMRQCDSARFYLDKAKVHIDEIDDDYERYAYYHNYANSYFFEENYQKAIPYFLKAKEVVPYYKGKALRALYRQLEEAYDFLDDDVERRKYQRLHDSIDTIIEDRLQNIKMNESYIKHDVEKKDEEISTLQKIVDNFKRHKLVYGIALFLVFLLALYSFVRWKKVDAKRKKLQSEHETVQAEHKETVKQLESVKQLVIEDHLVLKNKTKLYINNLLYIKSEDHYLNFITTEGKQHFLRGKLKEVAEQLPPNFKKCHRSYIVNTNFIKNSSSKGITLINNELIPVSRNFKI</sequence>
<dbReference type="PANTHER" id="PTHR37299:SF1">
    <property type="entry name" value="STAGE 0 SPORULATION PROTEIN A HOMOLOG"/>
    <property type="match status" value="1"/>
</dbReference>
<organism evidence="4 5">
    <name type="scientific">Flavobacterium suaedae</name>
    <dbReference type="NCBI Taxonomy" id="1767027"/>
    <lineage>
        <taxon>Bacteria</taxon>
        <taxon>Pseudomonadati</taxon>
        <taxon>Bacteroidota</taxon>
        <taxon>Flavobacteriia</taxon>
        <taxon>Flavobacteriales</taxon>
        <taxon>Flavobacteriaceae</taxon>
        <taxon>Flavobacterium</taxon>
    </lineage>
</organism>
<dbReference type="InterPro" id="IPR046947">
    <property type="entry name" value="LytR-like"/>
</dbReference>
<evidence type="ECO:0000313" key="5">
    <source>
        <dbReference type="Proteomes" id="UP000615760"/>
    </source>
</evidence>
<proteinExistence type="predicted"/>
<feature type="transmembrane region" description="Helical" evidence="2">
    <location>
        <begin position="304"/>
        <end position="322"/>
    </location>
</feature>
<keyword evidence="2" id="KW-0812">Transmembrane</keyword>
<name>A0ABQ1JZ88_9FLAO</name>
<dbReference type="Pfam" id="PF04397">
    <property type="entry name" value="LytTR"/>
    <property type="match status" value="1"/>
</dbReference>
<dbReference type="EMBL" id="BMJE01000006">
    <property type="protein sequence ID" value="GGB82039.1"/>
    <property type="molecule type" value="Genomic_DNA"/>
</dbReference>
<protein>
    <recommendedName>
        <fullName evidence="3">HTH LytTR-type domain-containing protein</fullName>
    </recommendedName>
</protein>
<feature type="repeat" description="TPR" evidence="1">
    <location>
        <begin position="192"/>
        <end position="225"/>
    </location>
</feature>
<evidence type="ECO:0000313" key="4">
    <source>
        <dbReference type="EMBL" id="GGB82039.1"/>
    </source>
</evidence>
<dbReference type="InterPro" id="IPR007492">
    <property type="entry name" value="LytTR_DNA-bd_dom"/>
</dbReference>
<keyword evidence="5" id="KW-1185">Reference proteome</keyword>
<evidence type="ECO:0000259" key="3">
    <source>
        <dbReference type="PROSITE" id="PS50930"/>
    </source>
</evidence>
<dbReference type="SMART" id="SM00850">
    <property type="entry name" value="LytTR"/>
    <property type="match status" value="1"/>
</dbReference>
<evidence type="ECO:0000256" key="1">
    <source>
        <dbReference type="PROSITE-ProRule" id="PRU00339"/>
    </source>
</evidence>
<dbReference type="PANTHER" id="PTHR37299">
    <property type="entry name" value="TRANSCRIPTIONAL REGULATOR-RELATED"/>
    <property type="match status" value="1"/>
</dbReference>
<dbReference type="InterPro" id="IPR011990">
    <property type="entry name" value="TPR-like_helical_dom_sf"/>
</dbReference>
<reference evidence="5" key="1">
    <citation type="journal article" date="2019" name="Int. J. Syst. Evol. Microbiol.">
        <title>The Global Catalogue of Microorganisms (GCM) 10K type strain sequencing project: providing services to taxonomists for standard genome sequencing and annotation.</title>
        <authorList>
            <consortium name="The Broad Institute Genomics Platform"/>
            <consortium name="The Broad Institute Genome Sequencing Center for Infectious Disease"/>
            <person name="Wu L."/>
            <person name="Ma J."/>
        </authorList>
    </citation>
    <scope>NUCLEOTIDE SEQUENCE [LARGE SCALE GENOMIC DNA]</scope>
    <source>
        <strain evidence="5">CGMCC 1.15461</strain>
    </source>
</reference>
<dbReference type="Gene3D" id="1.25.40.10">
    <property type="entry name" value="Tetratricopeptide repeat domain"/>
    <property type="match status" value="1"/>
</dbReference>
<dbReference type="RefSeq" id="WP_188621407.1">
    <property type="nucleotide sequence ID" value="NZ_BMJE01000006.1"/>
</dbReference>
<dbReference type="PROSITE" id="PS50930">
    <property type="entry name" value="HTH_LYTTR"/>
    <property type="match status" value="1"/>
</dbReference>
<gene>
    <name evidence="4" type="ORF">GCM10007424_22580</name>
</gene>
<dbReference type="Proteomes" id="UP000615760">
    <property type="component" value="Unassembled WGS sequence"/>
</dbReference>
<keyword evidence="2" id="KW-0472">Membrane</keyword>
<accession>A0ABQ1JZ88</accession>
<evidence type="ECO:0000256" key="2">
    <source>
        <dbReference type="SAM" id="Phobius"/>
    </source>
</evidence>
<feature type="domain" description="HTH LytTR-type" evidence="3">
    <location>
        <begin position="374"/>
        <end position="452"/>
    </location>
</feature>
<dbReference type="SUPFAM" id="SSF48452">
    <property type="entry name" value="TPR-like"/>
    <property type="match status" value="1"/>
</dbReference>
<dbReference type="PROSITE" id="PS50005">
    <property type="entry name" value="TPR"/>
    <property type="match status" value="1"/>
</dbReference>
<dbReference type="InterPro" id="IPR019734">
    <property type="entry name" value="TPR_rpt"/>
</dbReference>
<comment type="caution">
    <text evidence="4">The sequence shown here is derived from an EMBL/GenBank/DDBJ whole genome shotgun (WGS) entry which is preliminary data.</text>
</comment>
<keyword evidence="2" id="KW-1133">Transmembrane helix</keyword>